<gene>
    <name evidence="1" type="ORF">AVEN_90618_1</name>
</gene>
<reference evidence="1 2" key="1">
    <citation type="journal article" date="2019" name="Sci. Rep.">
        <title>Orb-weaving spider Araneus ventricosus genome elucidates the spidroin gene catalogue.</title>
        <authorList>
            <person name="Kono N."/>
            <person name="Nakamura H."/>
            <person name="Ohtoshi R."/>
            <person name="Moran D.A.P."/>
            <person name="Shinohara A."/>
            <person name="Yoshida Y."/>
            <person name="Fujiwara M."/>
            <person name="Mori M."/>
            <person name="Tomita M."/>
            <person name="Arakawa K."/>
        </authorList>
    </citation>
    <scope>NUCLEOTIDE SEQUENCE [LARGE SCALE GENOMIC DNA]</scope>
</reference>
<dbReference type="AlphaFoldDB" id="A0A4Y2N1G9"/>
<protein>
    <submittedName>
        <fullName evidence="1">Uncharacterized protein</fullName>
    </submittedName>
</protein>
<evidence type="ECO:0000313" key="1">
    <source>
        <dbReference type="EMBL" id="GBN31997.1"/>
    </source>
</evidence>
<accession>A0A4Y2N1G9</accession>
<proteinExistence type="predicted"/>
<dbReference type="Proteomes" id="UP000499080">
    <property type="component" value="Unassembled WGS sequence"/>
</dbReference>
<sequence>MGRSVPGSKPDSTEDLSRIGPVVVDQKSSRWCGAEILMGMPFRCRLRHLTAVQKYEIRSKIALALLQNGTLNGREFRTKLKLTT</sequence>
<dbReference type="EMBL" id="BGPR01008170">
    <property type="protein sequence ID" value="GBN31997.1"/>
    <property type="molecule type" value="Genomic_DNA"/>
</dbReference>
<evidence type="ECO:0000313" key="2">
    <source>
        <dbReference type="Proteomes" id="UP000499080"/>
    </source>
</evidence>
<name>A0A4Y2N1G9_ARAVE</name>
<comment type="caution">
    <text evidence="1">The sequence shown here is derived from an EMBL/GenBank/DDBJ whole genome shotgun (WGS) entry which is preliminary data.</text>
</comment>
<keyword evidence="2" id="KW-1185">Reference proteome</keyword>
<organism evidence="1 2">
    <name type="scientific">Araneus ventricosus</name>
    <name type="common">Orbweaver spider</name>
    <name type="synonym">Epeira ventricosa</name>
    <dbReference type="NCBI Taxonomy" id="182803"/>
    <lineage>
        <taxon>Eukaryota</taxon>
        <taxon>Metazoa</taxon>
        <taxon>Ecdysozoa</taxon>
        <taxon>Arthropoda</taxon>
        <taxon>Chelicerata</taxon>
        <taxon>Arachnida</taxon>
        <taxon>Araneae</taxon>
        <taxon>Araneomorphae</taxon>
        <taxon>Entelegynae</taxon>
        <taxon>Araneoidea</taxon>
        <taxon>Araneidae</taxon>
        <taxon>Araneus</taxon>
    </lineage>
</organism>